<feature type="region of interest" description="Disordered" evidence="1">
    <location>
        <begin position="497"/>
        <end position="520"/>
    </location>
</feature>
<feature type="compositionally biased region" description="Basic and acidic residues" evidence="1">
    <location>
        <begin position="585"/>
        <end position="603"/>
    </location>
</feature>
<sequence>MSSIQPVNPFKSLERIDQAKMIPLSRIKCSSKQFTVRVFVKRKINLKKFQGSILLDDSLTRNQIIIIYTEEVSRVSYGSKFKDVAEGKIYYITNVCAEISYFAVDHPFVLRCTSWTEVIPCPEEFKSLPTLYRFISMSSLEVDYKELIAYKRVFVDVIGYVQSKESSRVGSKIKKSKIDETAIVSIQTITLADTENHSISVVFFGESIERYLADINVGDIIAIKSAKISCFNRLSLIYSSVTYHDKDIEHLKQYRELKDWLDNNCTNHQNNSNIVLRSLTKQCYRDKLISTNIASIASKIFKEEHDYTNDNLYVVDGNISKEAISLNFDRFGCPKCYQLFKDRLCNVCNLPPCRLLEITFTVTDPSDNDISSLEVNARDEIAERLVKMNQNQFSAETPLPHCLKIENNFLTMGLKLLEVDRWELSYSTANATTSQTTNDNSSTILNSNSNNNSSNQNQDGVIDFIVVGSGNQQLNNVNYNDDDLVVDAAASAASSVTSTSIASSTSTTSTATATATRKRAKKEDLTVLTLAQLRQICKDMGLKHSLSKKTEIVTLIESHKAILEKERKKQERKEKKLALSQQKQQEQEQQQKQEQQKKVKAEEKEEEEVEESAEDFDDLKKYTKKKLYTLPYEELKRICEDRRYTCSISTQRELAKFIYYKLQEEDARKKTEKLLSQLQQIKDENNQQPQQQPLIVSEQPTQQQQPNIPIETISLTTNPVIVAKQEKRDLPPPQQQQPIAIPTESTISLTNKQEAETTEPVKKEERDLPQHKQHQHQQQVITNKYQKQQRPQPQHQQQKPTYINKNTNTTTTTTEPKLKPLVNSLSIDELLYVCKAKEVWVKGRVVTKSKLLSALSQINITKTSQVQEYVDEFHRTKQAAKSNTYTLATTKYTNESASFKTALTNLQSQFFVLTEDLKATIHSLDDPSISPNHRISQTKKLNNIFKDVLLPVQCENSKDKVELENYWNGLVNQFNSVLLSTIGALSSNSLANANANSIFKYMSESDYESLPHAVELYLDRMLFNQEILTYIKNYFHNRGTIPYQISDINTELARLDSQKNSSNNNDITQQPSNFNRTKNLIELRTYLTIQMTKFNEALKSYNQLDKQIRFKCVFSFLALFERMVILGRFDDSLNFLSENIGQLASENVVSISGNNNNNHFVGENCEAIGRRSYTARLFDGSQHSSVDACQSRTNYQPHSSARQTDAYQGALRVESLYEVWNFRDQRCASRHGSRVRREHLDQRCRLARSRVLGIDRCASPIKVTALHTRQGDWQDCPDPRVNNKSATDQTSMISFWLLRQTIYATNSSKRQYITNSWDRSIIANVPFSLGKTNLVDTALKGSDSTWIVADQRRLHSLRGRHRKIRQQLPIVIGSSPNMYAATGYHCMEIDNKEYLLKIFQAMLDKCIPFNMYFISKVCNYFNGSNDIQSLPEQSIVQIRSIYENKQSNPGKLIGLTNVVFNDMLKKNELEAAEKLFNTTKELKDVTCYHLAIRLFFAKHRELDPFGPSAYCAFDQLEKFLGIDEVHKQKYFAALFDYFHENQQSHHVVAMMNVYEPYFRTFQEVALLNSILKCIKSPILKIEMFKRFKLVSFKNSFPKQIKSEILKANEIVMDPEVDSKLSEMTFREPQALNPDIEDLINNILVPKL</sequence>
<comment type="caution">
    <text evidence="2">The sequence shown here is derived from an EMBL/GenBank/DDBJ whole genome shotgun (WGS) entry which is preliminary data.</text>
</comment>
<evidence type="ECO:0000256" key="1">
    <source>
        <dbReference type="SAM" id="MobiDB-lite"/>
    </source>
</evidence>
<feature type="compositionally biased region" description="Low complexity" evidence="1">
    <location>
        <begin position="776"/>
        <end position="814"/>
    </location>
</feature>
<proteinExistence type="predicted"/>
<evidence type="ECO:0000313" key="2">
    <source>
        <dbReference type="EMBL" id="EFA83481.1"/>
    </source>
</evidence>
<feature type="compositionally biased region" description="Acidic residues" evidence="1">
    <location>
        <begin position="604"/>
        <end position="615"/>
    </location>
</feature>
<dbReference type="InParanoid" id="D3B5B6"/>
<dbReference type="Proteomes" id="UP000001396">
    <property type="component" value="Unassembled WGS sequence"/>
</dbReference>
<dbReference type="SUPFAM" id="SSF50249">
    <property type="entry name" value="Nucleic acid-binding proteins"/>
    <property type="match status" value="1"/>
</dbReference>
<dbReference type="Gene3D" id="2.40.50.140">
    <property type="entry name" value="Nucleic acid-binding proteins"/>
    <property type="match status" value="1"/>
</dbReference>
<dbReference type="GO" id="GO:0000987">
    <property type="term" value="F:cis-regulatory region sequence-specific DNA binding"/>
    <property type="evidence" value="ECO:0007669"/>
    <property type="project" value="TreeGrafter"/>
</dbReference>
<reference evidence="2 3" key="1">
    <citation type="journal article" date="2011" name="Genome Res.">
        <title>Phylogeny-wide analysis of social amoeba genomes highlights ancient origins for complex intercellular communication.</title>
        <authorList>
            <person name="Heidel A.J."/>
            <person name="Lawal H.M."/>
            <person name="Felder M."/>
            <person name="Schilde C."/>
            <person name="Helps N.R."/>
            <person name="Tunggal B."/>
            <person name="Rivero F."/>
            <person name="John U."/>
            <person name="Schleicher M."/>
            <person name="Eichinger L."/>
            <person name="Platzer M."/>
            <person name="Noegel A.A."/>
            <person name="Schaap P."/>
            <person name="Gloeckner G."/>
        </authorList>
    </citation>
    <scope>NUCLEOTIDE SEQUENCE [LARGE SCALE GENOMIC DNA]</scope>
    <source>
        <strain evidence="3">ATCC 26659 / Pp 5 / PN500</strain>
    </source>
</reference>
<feature type="region of interest" description="Disordered" evidence="1">
    <location>
        <begin position="573"/>
        <end position="615"/>
    </location>
</feature>
<feature type="region of interest" description="Disordered" evidence="1">
    <location>
        <begin position="685"/>
        <end position="712"/>
    </location>
</feature>
<dbReference type="InterPro" id="IPR012340">
    <property type="entry name" value="NA-bd_OB-fold"/>
</dbReference>
<accession>D3B5B6</accession>
<feature type="region of interest" description="Disordered" evidence="1">
    <location>
        <begin position="431"/>
        <end position="456"/>
    </location>
</feature>
<feature type="compositionally biased region" description="Low complexity" evidence="1">
    <location>
        <begin position="497"/>
        <end position="515"/>
    </location>
</feature>
<name>D3B5B6_HETP5</name>
<dbReference type="PANTHER" id="PTHR14596">
    <property type="entry name" value="ZINC FINGER PROTEIN"/>
    <property type="match status" value="1"/>
</dbReference>
<feature type="region of interest" description="Disordered" evidence="1">
    <location>
        <begin position="728"/>
        <end position="816"/>
    </location>
</feature>
<dbReference type="GO" id="GO:0005634">
    <property type="term" value="C:nucleus"/>
    <property type="evidence" value="ECO:0007669"/>
    <property type="project" value="TreeGrafter"/>
</dbReference>
<feature type="compositionally biased region" description="Polar residues" evidence="1">
    <location>
        <begin position="743"/>
        <end position="752"/>
    </location>
</feature>
<dbReference type="RefSeq" id="XP_020435598.1">
    <property type="nucleotide sequence ID" value="XM_020574556.1"/>
</dbReference>
<gene>
    <name evidence="2" type="ORF">PPL_03629</name>
</gene>
<dbReference type="GeneID" id="31359116"/>
<organism evidence="2 3">
    <name type="scientific">Heterostelium pallidum (strain ATCC 26659 / Pp 5 / PN500)</name>
    <name type="common">Cellular slime mold</name>
    <name type="synonym">Polysphondylium pallidum</name>
    <dbReference type="NCBI Taxonomy" id="670386"/>
    <lineage>
        <taxon>Eukaryota</taxon>
        <taxon>Amoebozoa</taxon>
        <taxon>Evosea</taxon>
        <taxon>Eumycetozoa</taxon>
        <taxon>Dictyostelia</taxon>
        <taxon>Acytosteliales</taxon>
        <taxon>Acytosteliaceae</taxon>
        <taxon>Heterostelium</taxon>
    </lineage>
</organism>
<protein>
    <submittedName>
        <fullName evidence="2">Uncharacterized protein</fullName>
    </submittedName>
</protein>
<dbReference type="EMBL" id="ADBJ01000015">
    <property type="protein sequence ID" value="EFA83481.1"/>
    <property type="molecule type" value="Genomic_DNA"/>
</dbReference>
<dbReference type="PANTHER" id="PTHR14596:SF72">
    <property type="entry name" value="ZINC FINGER PROTEIN MSN2-RELATED"/>
    <property type="match status" value="1"/>
</dbReference>
<dbReference type="STRING" id="670386.D3B5B6"/>
<dbReference type="GO" id="GO:0000981">
    <property type="term" value="F:DNA-binding transcription factor activity, RNA polymerase II-specific"/>
    <property type="evidence" value="ECO:0007669"/>
    <property type="project" value="TreeGrafter"/>
</dbReference>
<feature type="compositionally biased region" description="Low complexity" evidence="1">
    <location>
        <begin position="698"/>
        <end position="712"/>
    </location>
</feature>
<dbReference type="GO" id="GO:0042594">
    <property type="term" value="P:response to starvation"/>
    <property type="evidence" value="ECO:0007669"/>
    <property type="project" value="TreeGrafter"/>
</dbReference>
<keyword evidence="3" id="KW-1185">Reference proteome</keyword>
<evidence type="ECO:0000313" key="3">
    <source>
        <dbReference type="Proteomes" id="UP000001396"/>
    </source>
</evidence>
<feature type="compositionally biased region" description="Basic and acidic residues" evidence="1">
    <location>
        <begin position="753"/>
        <end position="770"/>
    </location>
</feature>
<feature type="compositionally biased region" description="Polar residues" evidence="1">
    <location>
        <begin position="685"/>
        <end position="694"/>
    </location>
</feature>